<dbReference type="PATRIC" id="fig|230361.4.peg.1845"/>
<keyword evidence="2" id="KW-1185">Reference proteome</keyword>
<gene>
    <name evidence="1" type="ORF">sm9_1783</name>
</gene>
<protein>
    <submittedName>
        <fullName evidence="1">Uncharacterized protein</fullName>
    </submittedName>
</protein>
<dbReference type="Proteomes" id="UP000067738">
    <property type="component" value="Chromosome"/>
</dbReference>
<organism evidence="1 2">
    <name type="scientific">Methanobrevibacter millerae</name>
    <dbReference type="NCBI Taxonomy" id="230361"/>
    <lineage>
        <taxon>Archaea</taxon>
        <taxon>Methanobacteriati</taxon>
        <taxon>Methanobacteriota</taxon>
        <taxon>Methanomada group</taxon>
        <taxon>Methanobacteria</taxon>
        <taxon>Methanobacteriales</taxon>
        <taxon>Methanobacteriaceae</taxon>
        <taxon>Methanobrevibacter</taxon>
    </lineage>
</organism>
<dbReference type="KEGG" id="mmil:sm9_1783"/>
<evidence type="ECO:0000313" key="1">
    <source>
        <dbReference type="EMBL" id="ALT69550.1"/>
    </source>
</evidence>
<reference evidence="1 2" key="1">
    <citation type="submission" date="2015-04" db="EMBL/GenBank/DDBJ databases">
        <title>The complete genome sequence of the rumen methanogen Methanobrevibacter millerae SM9.</title>
        <authorList>
            <person name="Leahy S.C."/>
            <person name="Kelly W.J."/>
            <person name="Pacheco D.M."/>
            <person name="Li D."/>
            <person name="Altermann E."/>
            <person name="Attwood G.T."/>
        </authorList>
    </citation>
    <scope>NUCLEOTIDE SEQUENCE [LARGE SCALE GENOMIC DNA]</scope>
    <source>
        <strain evidence="1 2">SM9</strain>
    </source>
</reference>
<dbReference type="AlphaFoldDB" id="A0A0U2L6U4"/>
<evidence type="ECO:0000313" key="2">
    <source>
        <dbReference type="Proteomes" id="UP000067738"/>
    </source>
</evidence>
<sequence length="155" mass="17897">MIIHTTNFFKVVNMIKKIFLLLIILLFSVSVAFATNMNDLEIPHDFSGKKADGKYFIPKAYDNPRFIIEEVNDNSPNFKNSSLYGFWPSGEENIYFFSNHQVSDMGGIELIEMDGKKYTVSVLYASTLIDEDYLQDSLKYLKEFNQKNNITPIKP</sequence>
<proteinExistence type="predicted"/>
<accession>A0A0U2L6U4</accession>
<name>A0A0U2L6U4_9EURY</name>
<dbReference type="EMBL" id="CP011266">
    <property type="protein sequence ID" value="ALT69550.1"/>
    <property type="molecule type" value="Genomic_DNA"/>
</dbReference>